<dbReference type="EMBL" id="JARQWQ010000004">
    <property type="protein sequence ID" value="KAK2572383.1"/>
    <property type="molecule type" value="Genomic_DNA"/>
</dbReference>
<dbReference type="AlphaFoldDB" id="A0AAD9R3E3"/>
<evidence type="ECO:0000313" key="9">
    <source>
        <dbReference type="EMBL" id="KAK2572383.1"/>
    </source>
</evidence>
<dbReference type="Pfam" id="PF01697">
    <property type="entry name" value="Glyco_transf_92"/>
    <property type="match status" value="1"/>
</dbReference>
<keyword evidence="10" id="KW-1185">Reference proteome</keyword>
<protein>
    <recommendedName>
        <fullName evidence="8">Glycosyltransferase family 92 protein</fullName>
        <ecNumber evidence="8">2.4.1.-</ecNumber>
    </recommendedName>
</protein>
<keyword evidence="7" id="KW-0472">Membrane</keyword>
<comment type="similarity">
    <text evidence="2 8">Belongs to the glycosyltransferase 92 family.</text>
</comment>
<keyword evidence="6" id="KW-1133">Transmembrane helix</keyword>
<evidence type="ECO:0000256" key="6">
    <source>
        <dbReference type="ARBA" id="ARBA00022989"/>
    </source>
</evidence>
<keyword evidence="5" id="KW-0812">Transmembrane</keyword>
<evidence type="ECO:0000256" key="7">
    <source>
        <dbReference type="ARBA" id="ARBA00023136"/>
    </source>
</evidence>
<evidence type="ECO:0000256" key="1">
    <source>
        <dbReference type="ARBA" id="ARBA00004167"/>
    </source>
</evidence>
<keyword evidence="3 8" id="KW-0328">Glycosyltransferase</keyword>
<reference evidence="9" key="2">
    <citation type="journal article" date="2023" name="Science">
        <title>Genomic signatures of disease resistance in endangered staghorn corals.</title>
        <authorList>
            <person name="Vollmer S.V."/>
            <person name="Selwyn J.D."/>
            <person name="Despard B.A."/>
            <person name="Roesel C.L."/>
        </authorList>
    </citation>
    <scope>NUCLEOTIDE SEQUENCE</scope>
    <source>
        <strain evidence="9">K2</strain>
    </source>
</reference>
<evidence type="ECO:0000256" key="5">
    <source>
        <dbReference type="ARBA" id="ARBA00022692"/>
    </source>
</evidence>
<dbReference type="EC" id="2.4.1.-" evidence="8"/>
<dbReference type="GO" id="GO:0005737">
    <property type="term" value="C:cytoplasm"/>
    <property type="evidence" value="ECO:0007669"/>
    <property type="project" value="TreeGrafter"/>
</dbReference>
<dbReference type="GO" id="GO:0016020">
    <property type="term" value="C:membrane"/>
    <property type="evidence" value="ECO:0007669"/>
    <property type="project" value="UniProtKB-SubCell"/>
</dbReference>
<reference evidence="9" key="1">
    <citation type="journal article" date="2023" name="G3 (Bethesda)">
        <title>Whole genome assembly and annotation of the endangered Caribbean coral Acropora cervicornis.</title>
        <authorList>
            <person name="Selwyn J.D."/>
            <person name="Vollmer S.V."/>
        </authorList>
    </citation>
    <scope>NUCLEOTIDE SEQUENCE</scope>
    <source>
        <strain evidence="9">K2</strain>
    </source>
</reference>
<gene>
    <name evidence="9" type="ORF">P5673_002622</name>
</gene>
<dbReference type="InterPro" id="IPR008166">
    <property type="entry name" value="Glyco_transf_92"/>
</dbReference>
<dbReference type="GO" id="GO:0016757">
    <property type="term" value="F:glycosyltransferase activity"/>
    <property type="evidence" value="ECO:0007669"/>
    <property type="project" value="UniProtKB-UniRule"/>
</dbReference>
<name>A0AAD9R3E3_ACRCE</name>
<evidence type="ECO:0000256" key="2">
    <source>
        <dbReference type="ARBA" id="ARBA00007647"/>
    </source>
</evidence>
<evidence type="ECO:0000313" key="10">
    <source>
        <dbReference type="Proteomes" id="UP001249851"/>
    </source>
</evidence>
<comment type="caution">
    <text evidence="9">The sequence shown here is derived from an EMBL/GenBank/DDBJ whole genome shotgun (WGS) entry which is preliminary data.</text>
</comment>
<organism evidence="9 10">
    <name type="scientific">Acropora cervicornis</name>
    <name type="common">Staghorn coral</name>
    <dbReference type="NCBI Taxonomy" id="6130"/>
    <lineage>
        <taxon>Eukaryota</taxon>
        <taxon>Metazoa</taxon>
        <taxon>Cnidaria</taxon>
        <taxon>Anthozoa</taxon>
        <taxon>Hexacorallia</taxon>
        <taxon>Scleractinia</taxon>
        <taxon>Astrocoeniina</taxon>
        <taxon>Acroporidae</taxon>
        <taxon>Acropora</taxon>
    </lineage>
</organism>
<dbReference type="PANTHER" id="PTHR21461">
    <property type="entry name" value="GLYCOSYLTRANSFERASE FAMILY 92 PROTEIN"/>
    <property type="match status" value="1"/>
</dbReference>
<comment type="subcellular location">
    <subcellularLocation>
        <location evidence="1">Membrane</location>
        <topology evidence="1">Single-pass membrane protein</topology>
    </subcellularLocation>
</comment>
<dbReference type="Proteomes" id="UP001249851">
    <property type="component" value="Unassembled WGS sequence"/>
</dbReference>
<proteinExistence type="inferred from homology"/>
<evidence type="ECO:0000256" key="3">
    <source>
        <dbReference type="ARBA" id="ARBA00022676"/>
    </source>
</evidence>
<evidence type="ECO:0000256" key="8">
    <source>
        <dbReference type="RuleBase" id="RU366017"/>
    </source>
</evidence>
<keyword evidence="4 8" id="KW-0808">Transferase</keyword>
<accession>A0AAD9R3E3</accession>
<evidence type="ECO:0000256" key="4">
    <source>
        <dbReference type="ARBA" id="ARBA00022679"/>
    </source>
</evidence>
<dbReference type="PANTHER" id="PTHR21461:SF69">
    <property type="entry name" value="GLYCOSYLTRANSFERASE FAMILY 92 PROTEIN"/>
    <property type="match status" value="1"/>
</dbReference>
<sequence length="492" mass="57601">MPKMIRKVFLYRRRWCVIIFLSSVAIFVLSLQFELTAIEVTQRKSGNDFLRDQGLTVTARLKQNRYSSMSKSKDQVYQFALNGEGEIGKGHRRLRRRRRCARTKQQETSRFRELSKGILVFSVWYDNRKTQPFIRILLLMYRNDPPPSLTCSFQIASKQTILTTEAVFYEHNENHHERYGGFVASCIVPREVETMPCSIKVSIKSTNKAQIVRKKSLTFPVGSTDRPENTVGGKYGICVPPLHGDISVDRLVEFIELTRILGASHFTFYDLAINEEMRKALSQYETKGLVSVLEWNLPEYTRNKLHYFGQVVSILDCLYRSMRDKSFVAFHDLDEFIVPLQHDNINSLLDEIHKDYHCGHCFESVVFDPSKDSESPNVLSRDRLQLMTQRIFYRTSQMTPYWTKCIVDPRKIFEQGIHHISKPLEEFYQAEKVDWNIARVFHYRKCQDSRALMQLKCSAKFEVDKTMRRFGEKLTINYKIASNAINRRNSES</sequence>